<dbReference type="PANTHER" id="PTHR34986:SF4">
    <property type="entry name" value="EVOLVED BETA-GALACTOSIDASE SUBUNIT BETA-RELATED"/>
    <property type="match status" value="1"/>
</dbReference>
<dbReference type="Gene3D" id="2.60.120.370">
    <property type="entry name" value="YhcH/YjgK/YiaL"/>
    <property type="match status" value="1"/>
</dbReference>
<dbReference type="Pfam" id="PF04074">
    <property type="entry name" value="DUF386"/>
    <property type="match status" value="1"/>
</dbReference>
<dbReference type="NCBIfam" id="NF007571">
    <property type="entry name" value="PRK10202.1"/>
    <property type="match status" value="1"/>
</dbReference>
<dbReference type="GO" id="GO:0044010">
    <property type="term" value="P:single-species biofilm formation"/>
    <property type="evidence" value="ECO:0007669"/>
    <property type="project" value="TreeGrafter"/>
</dbReference>
<dbReference type="RefSeq" id="WP_026458447.1">
    <property type="nucleotide sequence ID" value="NZ_JAAKWT010000008.1"/>
</dbReference>
<dbReference type="EMBL" id="JMGO02000008">
    <property type="protein sequence ID" value="KXU79657.1"/>
    <property type="molecule type" value="Genomic_DNA"/>
</dbReference>
<dbReference type="GO" id="GO:0005829">
    <property type="term" value="C:cytosol"/>
    <property type="evidence" value="ECO:0007669"/>
    <property type="project" value="TreeGrafter"/>
</dbReference>
<dbReference type="PANTHER" id="PTHR34986">
    <property type="entry name" value="EVOLVED BETA-GALACTOSIDASE SUBUNIT BETA"/>
    <property type="match status" value="1"/>
</dbReference>
<evidence type="ECO:0000313" key="2">
    <source>
        <dbReference type="Proteomes" id="UP000078435"/>
    </source>
</evidence>
<proteinExistence type="predicted"/>
<evidence type="ECO:0000313" key="1">
    <source>
        <dbReference type="EMBL" id="KXU79657.1"/>
    </source>
</evidence>
<dbReference type="OrthoDB" id="8776070at2"/>
<sequence>MITLDNLTLFKNIYREGKKWGRCVEAINNVGNLKPGICHSIGDSLTYRLQEGASPATSLFEGQRRYFDVHYYLEGEETVEWAAKNELRVEQAYDDTTDREWLAGEVRERQKVGNGQVVIFENDEAYRFAGDGPVRKVIIKVTVEGGYFKNK</sequence>
<reference evidence="1 2" key="1">
    <citation type="submission" date="2016-02" db="EMBL/GenBank/DDBJ databases">
        <title>Draft genome sequence of Aeromonas trota strain 1999lcr isolated from cerebrospinal fluid (CSF).</title>
        <authorList>
            <person name="Dallagassa C.B."/>
            <person name="Prediger K.C."/>
            <person name="Weiss V.A."/>
            <person name="Assis F.E."/>
            <person name="Baura V."/>
            <person name="Cruz L.M."/>
            <person name="Souza E.M."/>
            <person name="Pedrosa F.O."/>
            <person name="Fadel-Picheth C.M."/>
        </authorList>
    </citation>
    <scope>NUCLEOTIDE SEQUENCE [LARGE SCALE GENOMIC DNA]</scope>
    <source>
        <strain evidence="1 2">1999lcr</strain>
    </source>
</reference>
<dbReference type="SUPFAM" id="SSF51197">
    <property type="entry name" value="Clavaminate synthase-like"/>
    <property type="match status" value="1"/>
</dbReference>
<dbReference type="Proteomes" id="UP000078435">
    <property type="component" value="Unassembled WGS sequence"/>
</dbReference>
<gene>
    <name evidence="1" type="primary">ebgC</name>
    <name evidence="1" type="ORF">LCR_18365</name>
</gene>
<organism evidence="1 2">
    <name type="scientific">Aeromonas enteropelogenes</name>
    <name type="common">Aeromonas trota</name>
    <dbReference type="NCBI Taxonomy" id="29489"/>
    <lineage>
        <taxon>Bacteria</taxon>
        <taxon>Pseudomonadati</taxon>
        <taxon>Pseudomonadota</taxon>
        <taxon>Gammaproteobacteria</taxon>
        <taxon>Aeromonadales</taxon>
        <taxon>Aeromonadaceae</taxon>
        <taxon>Aeromonas</taxon>
    </lineage>
</organism>
<accession>A0A175VGP8</accession>
<name>A0A175VGP8_AEREN</name>
<protein>
    <submittedName>
        <fullName evidence="1">Beta-D-galactosidase</fullName>
    </submittedName>
</protein>
<dbReference type="STRING" id="29489.VL01_17110"/>
<dbReference type="AlphaFoldDB" id="A0A175VGP8"/>
<dbReference type="InterPro" id="IPR037012">
    <property type="entry name" value="NanQ/TabA/YiaL_sf"/>
</dbReference>
<dbReference type="InterPro" id="IPR004375">
    <property type="entry name" value="NanQ/TabA/YiaL"/>
</dbReference>
<comment type="caution">
    <text evidence="1">The sequence shown here is derived from an EMBL/GenBank/DDBJ whole genome shotgun (WGS) entry which is preliminary data.</text>
</comment>